<dbReference type="InterPro" id="IPR014756">
    <property type="entry name" value="Ig_E-set"/>
</dbReference>
<dbReference type="InterPro" id="IPR017853">
    <property type="entry name" value="GH"/>
</dbReference>
<evidence type="ECO:0000259" key="4">
    <source>
        <dbReference type="SMART" id="SM00642"/>
    </source>
</evidence>
<dbReference type="PANTHER" id="PTHR10357">
    <property type="entry name" value="ALPHA-AMYLASE FAMILY MEMBER"/>
    <property type="match status" value="1"/>
</dbReference>
<dbReference type="InterPro" id="IPR019492">
    <property type="entry name" value="Cyclo-malto-dextrinase_C"/>
</dbReference>
<dbReference type="PANTHER" id="PTHR10357:SF210">
    <property type="entry name" value="MALTODEXTRIN GLUCOSIDASE"/>
    <property type="match status" value="1"/>
</dbReference>
<dbReference type="InterPro" id="IPR013783">
    <property type="entry name" value="Ig-like_fold"/>
</dbReference>
<evidence type="ECO:0000256" key="1">
    <source>
        <dbReference type="ARBA" id="ARBA00022801"/>
    </source>
</evidence>
<dbReference type="InterPro" id="IPR006047">
    <property type="entry name" value="GH13_cat_dom"/>
</dbReference>
<dbReference type="Gene3D" id="2.60.40.1180">
    <property type="entry name" value="Golgi alpha-mannosidase II"/>
    <property type="match status" value="1"/>
</dbReference>
<gene>
    <name evidence="5" type="ORF">HNP25_003206</name>
</gene>
<dbReference type="AlphaFoldDB" id="A0A841EW50"/>
<keyword evidence="3" id="KW-0732">Signal</keyword>
<dbReference type="Proteomes" id="UP000524404">
    <property type="component" value="Unassembled WGS sequence"/>
</dbReference>
<dbReference type="Pfam" id="PF10438">
    <property type="entry name" value="Cyc-maltodext_C"/>
    <property type="match status" value="1"/>
</dbReference>
<evidence type="ECO:0000256" key="3">
    <source>
        <dbReference type="SAM" id="SignalP"/>
    </source>
</evidence>
<reference evidence="5 6" key="1">
    <citation type="submission" date="2020-08" db="EMBL/GenBank/DDBJ databases">
        <title>Functional genomics of gut bacteria from endangered species of beetles.</title>
        <authorList>
            <person name="Carlos-Shanley C."/>
        </authorList>
    </citation>
    <scope>NUCLEOTIDE SEQUENCE [LARGE SCALE GENOMIC DNA]</scope>
    <source>
        <strain evidence="5 6">S00070</strain>
    </source>
</reference>
<evidence type="ECO:0000256" key="2">
    <source>
        <dbReference type="ARBA" id="ARBA00023295"/>
    </source>
</evidence>
<dbReference type="GO" id="GO:0016798">
    <property type="term" value="F:hydrolase activity, acting on glycosyl bonds"/>
    <property type="evidence" value="ECO:0007669"/>
    <property type="project" value="UniProtKB-KW"/>
</dbReference>
<feature type="chain" id="PRO_5032511762" evidence="3">
    <location>
        <begin position="20"/>
        <end position="634"/>
    </location>
</feature>
<keyword evidence="1" id="KW-0378">Hydrolase</keyword>
<proteinExistence type="predicted"/>
<dbReference type="InterPro" id="IPR013780">
    <property type="entry name" value="Glyco_hydro_b"/>
</dbReference>
<dbReference type="InterPro" id="IPR015171">
    <property type="entry name" value="Cyc-maltodext_N"/>
</dbReference>
<name>A0A841EW50_9BACT</name>
<comment type="caution">
    <text evidence="5">The sequence shown here is derived from an EMBL/GenBank/DDBJ whole genome shotgun (WGS) entry which is preliminary data.</text>
</comment>
<accession>A0A841EW50</accession>
<protein>
    <submittedName>
        <fullName evidence="5">Glycosidase</fullName>
    </submittedName>
</protein>
<feature type="domain" description="Glycosyl hydrolase family 13 catalytic" evidence="4">
    <location>
        <begin position="139"/>
        <end position="545"/>
    </location>
</feature>
<dbReference type="SUPFAM" id="SSF81296">
    <property type="entry name" value="E set domains"/>
    <property type="match status" value="1"/>
</dbReference>
<dbReference type="SUPFAM" id="SSF51445">
    <property type="entry name" value="(Trans)glycosidases"/>
    <property type="match status" value="1"/>
</dbReference>
<keyword evidence="6" id="KW-1185">Reference proteome</keyword>
<evidence type="ECO:0000313" key="5">
    <source>
        <dbReference type="EMBL" id="MBB6004540.1"/>
    </source>
</evidence>
<dbReference type="Pfam" id="PF00128">
    <property type="entry name" value="Alpha-amylase"/>
    <property type="match status" value="1"/>
</dbReference>
<dbReference type="GO" id="GO:0005975">
    <property type="term" value="P:carbohydrate metabolic process"/>
    <property type="evidence" value="ECO:0007669"/>
    <property type="project" value="InterPro"/>
</dbReference>
<dbReference type="EMBL" id="JACHKT010000025">
    <property type="protein sequence ID" value="MBB6004540.1"/>
    <property type="molecule type" value="Genomic_DNA"/>
</dbReference>
<sequence>MKKTIFFILFTCLQISILAQTPSVQRINPSNWWVGMKNPKLQLLVYGKNIAGSEVKINYQGVTLEKVNQVENPNYLFLDLNIASNTQAGQMFIELSKTIKVQKGKKSIVDQMVKITYPFQLKVRDQKPQEINSKDFIYLILPDRFSNGDPNNDKFADMADLASDRKNPFLRHGGDLLGVQNHLDYIKELGATTIWLNPVVENNQPQTNEGGAMRSAYHGYGFTDHYNVDKRLGGNEAYKKLIEAAHAKGLKIIQDAVYNHVGINHWILKDLPMKNWLNQWDTYTNTSYRDEPVVDILHGSAADFKVQQNGWFVAFLPDLNHKNEFVANFLIQHALWTVENFGIDGWRIDTYQYNDLNFMNRCNAALVEEYPKMFITGENSVQSAYSQAYFAKNNLNVPFKSTLPSANDFVLFNAINDALNQGFDWGKGFNRLYSTLAMDALYEDANLNMTFLDNHDMDRFYSVIGEDFNKYKLGVGFLLTTRGVPHLYYGTENLTKNFKNPSDAEVRKDFEGGWADDKVNKFLSSGRTEKENEAFDFVKKLANYRKTSEAITEGKLTQFLPQDGIYVYFRYTNNQSVMVIMSQNKEDKNLDTQRFVERISGFTSAKNIMTDSSVGDLKSLKIPAMSITILELQK</sequence>
<feature type="signal peptide" evidence="3">
    <location>
        <begin position="1"/>
        <end position="19"/>
    </location>
</feature>
<evidence type="ECO:0000313" key="6">
    <source>
        <dbReference type="Proteomes" id="UP000524404"/>
    </source>
</evidence>
<dbReference type="Pfam" id="PF09087">
    <property type="entry name" value="Cyc-maltodext_N"/>
    <property type="match status" value="1"/>
</dbReference>
<dbReference type="RefSeq" id="WP_184135598.1">
    <property type="nucleotide sequence ID" value="NZ_JACHKT010000025.1"/>
</dbReference>
<dbReference type="Gene3D" id="2.60.40.10">
    <property type="entry name" value="Immunoglobulins"/>
    <property type="match status" value="1"/>
</dbReference>
<organism evidence="5 6">
    <name type="scientific">Arcicella rosea</name>
    <dbReference type="NCBI Taxonomy" id="502909"/>
    <lineage>
        <taxon>Bacteria</taxon>
        <taxon>Pseudomonadati</taxon>
        <taxon>Bacteroidota</taxon>
        <taxon>Cytophagia</taxon>
        <taxon>Cytophagales</taxon>
        <taxon>Flectobacillaceae</taxon>
        <taxon>Arcicella</taxon>
    </lineage>
</organism>
<keyword evidence="2 5" id="KW-0326">Glycosidase</keyword>
<dbReference type="SUPFAM" id="SSF51011">
    <property type="entry name" value="Glycosyl hydrolase domain"/>
    <property type="match status" value="1"/>
</dbReference>
<dbReference type="SMART" id="SM00642">
    <property type="entry name" value="Aamy"/>
    <property type="match status" value="1"/>
</dbReference>
<dbReference type="Gene3D" id="3.20.20.80">
    <property type="entry name" value="Glycosidases"/>
    <property type="match status" value="1"/>
</dbReference>